<protein>
    <submittedName>
        <fullName evidence="1">Uncharacterized protein</fullName>
    </submittedName>
</protein>
<proteinExistence type="predicted"/>
<organism evidence="1 2">
    <name type="scientific">Gossypium stocksii</name>
    <dbReference type="NCBI Taxonomy" id="47602"/>
    <lineage>
        <taxon>Eukaryota</taxon>
        <taxon>Viridiplantae</taxon>
        <taxon>Streptophyta</taxon>
        <taxon>Embryophyta</taxon>
        <taxon>Tracheophyta</taxon>
        <taxon>Spermatophyta</taxon>
        <taxon>Magnoliopsida</taxon>
        <taxon>eudicotyledons</taxon>
        <taxon>Gunneridae</taxon>
        <taxon>Pentapetalae</taxon>
        <taxon>rosids</taxon>
        <taxon>malvids</taxon>
        <taxon>Malvales</taxon>
        <taxon>Malvaceae</taxon>
        <taxon>Malvoideae</taxon>
        <taxon>Gossypium</taxon>
    </lineage>
</organism>
<dbReference type="EMBL" id="JAIQCV010000002">
    <property type="protein sequence ID" value="KAH1122358.1"/>
    <property type="molecule type" value="Genomic_DNA"/>
</dbReference>
<gene>
    <name evidence="1" type="ORF">J1N35_005518</name>
</gene>
<accession>A0A9D4AJ22</accession>
<sequence length="66" mass="7184">MGKGDASHKVMAKVTAEIERVVSTPKFKRCRVSTIRDFLPGCGGVTASNFGLGRQITVDWSSQGKW</sequence>
<comment type="caution">
    <text evidence="1">The sequence shown here is derived from an EMBL/GenBank/DDBJ whole genome shotgun (WGS) entry which is preliminary data.</text>
</comment>
<name>A0A9D4AJ22_9ROSI</name>
<dbReference type="Proteomes" id="UP000828251">
    <property type="component" value="Unassembled WGS sequence"/>
</dbReference>
<evidence type="ECO:0000313" key="1">
    <source>
        <dbReference type="EMBL" id="KAH1122358.1"/>
    </source>
</evidence>
<keyword evidence="2" id="KW-1185">Reference proteome</keyword>
<reference evidence="1 2" key="1">
    <citation type="journal article" date="2021" name="Plant Biotechnol. J.">
        <title>Multi-omics assisted identification of the key and species-specific regulatory components of drought-tolerant mechanisms in Gossypium stocksii.</title>
        <authorList>
            <person name="Yu D."/>
            <person name="Ke L."/>
            <person name="Zhang D."/>
            <person name="Wu Y."/>
            <person name="Sun Y."/>
            <person name="Mei J."/>
            <person name="Sun J."/>
            <person name="Sun Y."/>
        </authorList>
    </citation>
    <scope>NUCLEOTIDE SEQUENCE [LARGE SCALE GENOMIC DNA]</scope>
    <source>
        <strain evidence="2">cv. E1</strain>
        <tissue evidence="1">Leaf</tissue>
    </source>
</reference>
<dbReference type="AlphaFoldDB" id="A0A9D4AJ22"/>
<evidence type="ECO:0000313" key="2">
    <source>
        <dbReference type="Proteomes" id="UP000828251"/>
    </source>
</evidence>